<evidence type="ECO:0000313" key="6">
    <source>
        <dbReference type="EMBL" id="WZL76179.1"/>
    </source>
</evidence>
<keyword evidence="4" id="KW-0862">Zinc</keyword>
<organism evidence="6 7">
    <name type="scientific">Thermatribacter velox</name>
    <dbReference type="NCBI Taxonomy" id="3039681"/>
    <lineage>
        <taxon>Bacteria</taxon>
        <taxon>Pseudomonadati</taxon>
        <taxon>Atribacterota</taxon>
        <taxon>Atribacteria</taxon>
        <taxon>Atribacterales</taxon>
        <taxon>Thermatribacteraceae</taxon>
        <taxon>Thermatribacter</taxon>
    </lineage>
</organism>
<dbReference type="Gene3D" id="3.40.50.1220">
    <property type="entry name" value="TPP-binding domain"/>
    <property type="match status" value="1"/>
</dbReference>
<dbReference type="PROSITE" id="PS50305">
    <property type="entry name" value="SIRTUIN"/>
    <property type="match status" value="1"/>
</dbReference>
<sequence length="245" mass="27389">MKKASELIASQKPWVVLTGAGISTESGIPDFRSKNTGLWEQYDPMWVLSTDALVKRPEVFYGTGLRILMRFENARPNPAHEVLAEWEKRGLVEAVITQNIDSLHQKAGSQKVLEIHGHLRSAHCMHCGNKYPMQEIQSKVQKREIPPRCSCGGQIRPDVVLFGDLLPPDFEKAQVLAHRFPMIVIGSSLTVSPANLLPRYARKLIIINLESTPYDYRADIVLHGKAGETLTALDAEIKKLTSLTQ</sequence>
<evidence type="ECO:0000256" key="4">
    <source>
        <dbReference type="PROSITE-ProRule" id="PRU00236"/>
    </source>
</evidence>
<reference evidence="6 7" key="1">
    <citation type="submission" date="2023-03" db="EMBL/GenBank/DDBJ databases">
        <title>Novel Species.</title>
        <authorList>
            <person name="Ma S."/>
        </authorList>
    </citation>
    <scope>NUCLEOTIDE SEQUENCE [LARGE SCALE GENOMIC DNA]</scope>
    <source>
        <strain evidence="6 7">B11</strain>
    </source>
</reference>
<dbReference type="EMBL" id="CP121689">
    <property type="protein sequence ID" value="WZL76179.1"/>
    <property type="molecule type" value="Genomic_DNA"/>
</dbReference>
<gene>
    <name evidence="6" type="ORF">QBE54_00155</name>
</gene>
<dbReference type="RefSeq" id="WP_369018337.1">
    <property type="nucleotide sequence ID" value="NZ_CP121689.1"/>
</dbReference>
<dbReference type="Proteomes" id="UP001461341">
    <property type="component" value="Chromosome"/>
</dbReference>
<feature type="binding site" evidence="4">
    <location>
        <position position="124"/>
    </location>
    <ligand>
        <name>Zn(2+)</name>
        <dbReference type="ChEBI" id="CHEBI:29105"/>
    </ligand>
</feature>
<evidence type="ECO:0000256" key="2">
    <source>
        <dbReference type="ARBA" id="ARBA00022679"/>
    </source>
</evidence>
<dbReference type="InterPro" id="IPR003000">
    <property type="entry name" value="Sirtuin"/>
</dbReference>
<evidence type="ECO:0000256" key="3">
    <source>
        <dbReference type="ARBA" id="ARBA00023027"/>
    </source>
</evidence>
<feature type="binding site" evidence="4">
    <location>
        <position position="149"/>
    </location>
    <ligand>
        <name>Zn(2+)</name>
        <dbReference type="ChEBI" id="CHEBI:29105"/>
    </ligand>
</feature>
<dbReference type="InterPro" id="IPR029035">
    <property type="entry name" value="DHS-like_NAD/FAD-binding_dom"/>
</dbReference>
<evidence type="ECO:0000313" key="7">
    <source>
        <dbReference type="Proteomes" id="UP001461341"/>
    </source>
</evidence>
<evidence type="ECO:0000256" key="1">
    <source>
        <dbReference type="ARBA" id="ARBA00012928"/>
    </source>
</evidence>
<feature type="domain" description="Deacetylase sirtuin-type" evidence="5">
    <location>
        <begin position="1"/>
        <end position="240"/>
    </location>
</feature>
<keyword evidence="4" id="KW-0479">Metal-binding</keyword>
<feature type="binding site" evidence="4">
    <location>
        <position position="127"/>
    </location>
    <ligand>
        <name>Zn(2+)</name>
        <dbReference type="ChEBI" id="CHEBI:29105"/>
    </ligand>
</feature>
<dbReference type="InterPro" id="IPR026591">
    <property type="entry name" value="Sirtuin_cat_small_dom_sf"/>
</dbReference>
<dbReference type="NCBIfam" id="NF001753">
    <property type="entry name" value="PRK00481.1-3"/>
    <property type="match status" value="1"/>
</dbReference>
<keyword evidence="6" id="KW-0012">Acyltransferase</keyword>
<keyword evidence="2 6" id="KW-0808">Transferase</keyword>
<dbReference type="PANTHER" id="PTHR11085:SF10">
    <property type="entry name" value="NAD-DEPENDENT PROTEIN DEACYLASE SIRTUIN-5, MITOCHONDRIAL-RELATED"/>
    <property type="match status" value="1"/>
</dbReference>
<feature type="binding site" evidence="4">
    <location>
        <position position="151"/>
    </location>
    <ligand>
        <name>Zn(2+)</name>
        <dbReference type="ChEBI" id="CHEBI:29105"/>
    </ligand>
</feature>
<proteinExistence type="predicted"/>
<dbReference type="Gene3D" id="3.30.1600.10">
    <property type="entry name" value="SIR2/SIRT2 'Small Domain"/>
    <property type="match status" value="1"/>
</dbReference>
<dbReference type="Pfam" id="PF02146">
    <property type="entry name" value="SIR2"/>
    <property type="match status" value="1"/>
</dbReference>
<feature type="active site" description="Proton acceptor" evidence="4">
    <location>
        <position position="116"/>
    </location>
</feature>
<accession>A0ABZ2YB09</accession>
<dbReference type="InterPro" id="IPR026590">
    <property type="entry name" value="Ssirtuin_cat_dom"/>
</dbReference>
<name>A0ABZ2YB09_9BACT</name>
<dbReference type="InterPro" id="IPR050134">
    <property type="entry name" value="NAD-dep_sirtuin_deacylases"/>
</dbReference>
<keyword evidence="7" id="KW-1185">Reference proteome</keyword>
<dbReference type="PANTHER" id="PTHR11085">
    <property type="entry name" value="NAD-DEPENDENT PROTEIN DEACYLASE SIRTUIN-5, MITOCHONDRIAL-RELATED"/>
    <property type="match status" value="1"/>
</dbReference>
<keyword evidence="3" id="KW-0520">NAD</keyword>
<evidence type="ECO:0000259" key="5">
    <source>
        <dbReference type="PROSITE" id="PS50305"/>
    </source>
</evidence>
<protein>
    <recommendedName>
        <fullName evidence="1">protein acetyllysine N-acetyltransferase</fullName>
        <ecNumber evidence="1">2.3.1.286</ecNumber>
    </recommendedName>
</protein>
<dbReference type="SUPFAM" id="SSF52467">
    <property type="entry name" value="DHS-like NAD/FAD-binding domain"/>
    <property type="match status" value="1"/>
</dbReference>
<dbReference type="EC" id="2.3.1.286" evidence="1"/>
<dbReference type="GO" id="GO:0034979">
    <property type="term" value="F:NAD-dependent protein lysine deacetylase activity"/>
    <property type="evidence" value="ECO:0007669"/>
    <property type="project" value="UniProtKB-EC"/>
</dbReference>